<name>A0ACB8AA96_9AGAM</name>
<keyword evidence="1" id="KW-0255">Endonuclease</keyword>
<accession>A0ACB8AA96</accession>
<proteinExistence type="predicted"/>
<comment type="caution">
    <text evidence="1">The sequence shown here is derived from an EMBL/GenBank/DDBJ whole genome shotgun (WGS) entry which is preliminary data.</text>
</comment>
<keyword evidence="1" id="KW-0540">Nuclease</keyword>
<keyword evidence="1" id="KW-0378">Hydrolase</keyword>
<evidence type="ECO:0000313" key="2">
    <source>
        <dbReference type="Proteomes" id="UP000790377"/>
    </source>
</evidence>
<dbReference type="EMBL" id="MU267723">
    <property type="protein sequence ID" value="KAH7910197.1"/>
    <property type="molecule type" value="Genomic_DNA"/>
</dbReference>
<sequence length="606" mass="67228">MRILSWNINGVRTLPQYHPWNTFQSFSGILEHLKADIICFQEMKTSRAALERNVAVPDGFDGFFSFPVNKTGYSGVAVYTDARTVTPLKAEEGLSGSLQLRPPLTPDERISRSYPSAHEIELLPDEQGNTPSDLAALDCEGRALMIDFGLFVLINVYCPNETSDSRLPFKMNFHLMLEQRVRQLMDENREVIVVGDINICASPLDHCDGHLSSHAAYFNEHPARGWFHRWLAPTGCMTDIVRRFWPDRKGMYTCWNTKISARDTNYGTRVDYILVTPGMIPWIKHGDIQPSLKGSDHCPIFIDLHNEIVTAAGVKLTLRDVMPFDNTRNISPRLAAKHWDEFSGKQTLLSTFFGKGGKGTPIINSSPTPPATSVVTESQSLALATPELSNPMPTSNTPPLPPSLSTSQRSSSSFRAPNVSSGSQKRKATPGSSSTAEKLSKKPKNGQRQLSAFFIQPTAASGSAENSTPSQSPTPSDHLDADYQLALRLSASEENMIPRSSQSSMSSSMSKSAWSHLMAPVQPPHCAVHDEPAKEYTVNKPGPNKGKNFFICSRPVGPGYDKGKGERLREEVNPQYRCNFFKWTTDVKRETLKQNPVSSIKTNKKR</sequence>
<reference evidence="1" key="1">
    <citation type="journal article" date="2021" name="New Phytol.">
        <title>Evolutionary innovations through gain and loss of genes in the ectomycorrhizal Boletales.</title>
        <authorList>
            <person name="Wu G."/>
            <person name="Miyauchi S."/>
            <person name="Morin E."/>
            <person name="Kuo A."/>
            <person name="Drula E."/>
            <person name="Varga T."/>
            <person name="Kohler A."/>
            <person name="Feng B."/>
            <person name="Cao Y."/>
            <person name="Lipzen A."/>
            <person name="Daum C."/>
            <person name="Hundley H."/>
            <person name="Pangilinan J."/>
            <person name="Johnson J."/>
            <person name="Barry K."/>
            <person name="LaButti K."/>
            <person name="Ng V."/>
            <person name="Ahrendt S."/>
            <person name="Min B."/>
            <person name="Choi I.G."/>
            <person name="Park H."/>
            <person name="Plett J.M."/>
            <person name="Magnuson J."/>
            <person name="Spatafora J.W."/>
            <person name="Nagy L.G."/>
            <person name="Henrissat B."/>
            <person name="Grigoriev I.V."/>
            <person name="Yang Z.L."/>
            <person name="Xu J."/>
            <person name="Martin F.M."/>
        </authorList>
    </citation>
    <scope>NUCLEOTIDE SEQUENCE</scope>
    <source>
        <strain evidence="1">ATCC 28755</strain>
    </source>
</reference>
<evidence type="ECO:0000313" key="1">
    <source>
        <dbReference type="EMBL" id="KAH7910197.1"/>
    </source>
</evidence>
<gene>
    <name evidence="1" type="ORF">BJ138DRAFT_1088150</name>
</gene>
<organism evidence="1 2">
    <name type="scientific">Hygrophoropsis aurantiaca</name>
    <dbReference type="NCBI Taxonomy" id="72124"/>
    <lineage>
        <taxon>Eukaryota</taxon>
        <taxon>Fungi</taxon>
        <taxon>Dikarya</taxon>
        <taxon>Basidiomycota</taxon>
        <taxon>Agaricomycotina</taxon>
        <taxon>Agaricomycetes</taxon>
        <taxon>Agaricomycetidae</taxon>
        <taxon>Boletales</taxon>
        <taxon>Coniophorineae</taxon>
        <taxon>Hygrophoropsidaceae</taxon>
        <taxon>Hygrophoropsis</taxon>
    </lineage>
</organism>
<protein>
    <submittedName>
        <fullName evidence="1">Endonuclease/exonuclease/phosphatase</fullName>
    </submittedName>
</protein>
<keyword evidence="2" id="KW-1185">Reference proteome</keyword>
<dbReference type="Proteomes" id="UP000790377">
    <property type="component" value="Unassembled WGS sequence"/>
</dbReference>